<gene>
    <name evidence="1" type="ORF">JAO74_09650</name>
</gene>
<evidence type="ECO:0000313" key="1">
    <source>
        <dbReference type="EMBL" id="MBJ6122054.1"/>
    </source>
</evidence>
<dbReference type="InterPro" id="IPR019704">
    <property type="entry name" value="Flagellar_assmbl_FliX_class2"/>
</dbReference>
<dbReference type="Proteomes" id="UP000640426">
    <property type="component" value="Unassembled WGS sequence"/>
</dbReference>
<evidence type="ECO:0000313" key="2">
    <source>
        <dbReference type="Proteomes" id="UP000640426"/>
    </source>
</evidence>
<dbReference type="RefSeq" id="WP_199037430.1">
    <property type="nucleotide sequence ID" value="NZ_JAELXS010000005.1"/>
</dbReference>
<keyword evidence="1" id="KW-0282">Flagellum</keyword>
<sequence length="141" mass="14938">MRIDNVASVLRQTLLAATAGKASAGVFDGPAAPAPPTAAAAPTNLVTANPVSSVQMLIALAATDPVVERRRKLAAETDRGLSMLERLHRDLATGEPSPERLREMAAWVEGFTPPDDPALGEVAREIELRVRVELAKHDLTA</sequence>
<keyword evidence="1" id="KW-0969">Cilium</keyword>
<proteinExistence type="predicted"/>
<protein>
    <submittedName>
        <fullName evidence="1">Flagellar trans-acting factor FliX</fullName>
    </submittedName>
</protein>
<comment type="caution">
    <text evidence="1">The sequence shown here is derived from an EMBL/GenBank/DDBJ whole genome shotgun (WGS) entry which is preliminary data.</text>
</comment>
<name>A0ABS0XPT7_9SPHN</name>
<keyword evidence="1" id="KW-0966">Cell projection</keyword>
<accession>A0ABS0XPT7</accession>
<reference evidence="2" key="1">
    <citation type="submission" date="2020-12" db="EMBL/GenBank/DDBJ databases">
        <title>Hymenobacter sp.</title>
        <authorList>
            <person name="Kim M.K."/>
        </authorList>
    </citation>
    <scope>NUCLEOTIDE SEQUENCE [LARGE SCALE GENOMIC DNA]</scope>
    <source>
        <strain evidence="2">BT553</strain>
    </source>
</reference>
<dbReference type="EMBL" id="JAELXS010000005">
    <property type="protein sequence ID" value="MBJ6122054.1"/>
    <property type="molecule type" value="Genomic_DNA"/>
</dbReference>
<dbReference type="Pfam" id="PF10768">
    <property type="entry name" value="FliX"/>
    <property type="match status" value="1"/>
</dbReference>
<organism evidence="1 2">
    <name type="scientific">Sphingomonas mollis</name>
    <dbReference type="NCBI Taxonomy" id="2795726"/>
    <lineage>
        <taxon>Bacteria</taxon>
        <taxon>Pseudomonadati</taxon>
        <taxon>Pseudomonadota</taxon>
        <taxon>Alphaproteobacteria</taxon>
        <taxon>Sphingomonadales</taxon>
        <taxon>Sphingomonadaceae</taxon>
        <taxon>Sphingomonas</taxon>
    </lineage>
</organism>
<keyword evidence="2" id="KW-1185">Reference proteome</keyword>